<gene>
    <name evidence="4" type="ORF">D0809_08495</name>
    <name evidence="3" type="ORF">EV142_102573</name>
</gene>
<dbReference type="EMBL" id="QWDN01000002">
    <property type="protein sequence ID" value="TEB45198.1"/>
    <property type="molecule type" value="Genomic_DNA"/>
</dbReference>
<name>A0A4Y7UH32_9FLAO</name>
<proteinExistence type="predicted"/>
<dbReference type="InterPro" id="IPR025295">
    <property type="entry name" value="eCIS_core_dom"/>
</dbReference>
<dbReference type="OrthoDB" id="292792at2"/>
<dbReference type="Proteomes" id="UP000298340">
    <property type="component" value="Unassembled WGS sequence"/>
</dbReference>
<dbReference type="EMBL" id="SLWA01000002">
    <property type="protein sequence ID" value="TCN59953.1"/>
    <property type="molecule type" value="Genomic_DNA"/>
</dbReference>
<sequence>MKYAKDKTETKQLTSSVGNLKGNKAIELEDNRSASIQRKSNNTGLPDALKNGMESLSNKNLDHVKVHYNSSKPATVQALAYAQGSNIHLAPGQEKHLPHELGHVVQQMEGRVKPTMKVGGTPVNNDPALEQEATHMGQRAIQRASISRPKENTKTIQPKKVQEEHTVQFQSMDHLGVPGINYAVMSQEGYGKWQETVQAKAMSGVSHAGNQVVVTQFQNSDEVQQYFLGSTAVSVFLLLEGSLSVAAGIATLKLSKDGFTPGLIAILVGSEKIIRSLLTYFSGEEAGPFQKIGMNLLRMIEATTALVGASLTVNPLGLAFSITKILRSVMHFVSDFLDKTEYTGGQKAATILAAALHAIEVLITYGSGAIDLPNGIHGGNALKTVTGSLSLGVATSKGVRTADQIYKAHKKYKTPTIGQLEDAQIQKPKQTEETEETGLLP</sequence>
<accession>A0A4Y7UH32</accession>
<feature type="region of interest" description="Disordered" evidence="1">
    <location>
        <begin position="1"/>
        <end position="54"/>
    </location>
</feature>
<reference evidence="4 6" key="2">
    <citation type="journal article" date="2018" name="Syst. Appl. Microbiol.">
        <title>Flavobacterium circumlabens sp. nov. and Flavobacterium cupreum sp. nov., two psychrotrophic species isolated from Antarctic environmental samples.</title>
        <authorList>
            <person name="Kralova S."/>
            <person name="Busse H.J."/>
            <person name="Svec P."/>
            <person name="Maslanova I."/>
            <person name="Stankova E."/>
            <person name="Bartak M."/>
            <person name="Sedlacek I."/>
        </authorList>
    </citation>
    <scope>NUCLEOTIDE SEQUENCE [LARGE SCALE GENOMIC DNA]</scope>
    <source>
        <strain evidence="4 6">CCM 8828</strain>
    </source>
</reference>
<feature type="domain" description="eCIS core" evidence="2">
    <location>
        <begin position="45"/>
        <end position="110"/>
    </location>
</feature>
<keyword evidence="5" id="KW-1185">Reference proteome</keyword>
<evidence type="ECO:0000313" key="4">
    <source>
        <dbReference type="EMBL" id="TEB45198.1"/>
    </source>
</evidence>
<feature type="compositionally biased region" description="Polar residues" evidence="1">
    <location>
        <begin position="33"/>
        <end position="44"/>
    </location>
</feature>
<organism evidence="4 6">
    <name type="scientific">Flavobacterium circumlabens</name>
    <dbReference type="NCBI Taxonomy" id="2133765"/>
    <lineage>
        <taxon>Bacteria</taxon>
        <taxon>Pseudomonadati</taxon>
        <taxon>Bacteroidota</taxon>
        <taxon>Flavobacteriia</taxon>
        <taxon>Flavobacteriales</taxon>
        <taxon>Flavobacteriaceae</taxon>
        <taxon>Flavobacterium</taxon>
    </lineage>
</organism>
<dbReference type="Pfam" id="PF13699">
    <property type="entry name" value="eCIS_core"/>
    <property type="match status" value="1"/>
</dbReference>
<comment type="caution">
    <text evidence="4">The sequence shown here is derived from an EMBL/GenBank/DDBJ whole genome shotgun (WGS) entry which is preliminary data.</text>
</comment>
<feature type="compositionally biased region" description="Basic and acidic residues" evidence="1">
    <location>
        <begin position="1"/>
        <end position="10"/>
    </location>
</feature>
<dbReference type="AlphaFoldDB" id="A0A4Y7UH32"/>
<protein>
    <submittedName>
        <fullName evidence="4">DUF4157 domain-containing protein</fullName>
    </submittedName>
    <submittedName>
        <fullName evidence="3">Uncharacterized protein DUF4157</fullName>
    </submittedName>
</protein>
<evidence type="ECO:0000256" key="1">
    <source>
        <dbReference type="SAM" id="MobiDB-lite"/>
    </source>
</evidence>
<dbReference type="RefSeq" id="WP_132034016.1">
    <property type="nucleotide sequence ID" value="NZ_QWDN01000002.1"/>
</dbReference>
<reference evidence="3" key="3">
    <citation type="submission" date="2019-03" db="EMBL/GenBank/DDBJ databases">
        <authorList>
            <person name="Whitman W."/>
            <person name="Huntemann M."/>
            <person name="Clum A."/>
            <person name="Pillay M."/>
            <person name="Palaniappan K."/>
            <person name="Varghese N."/>
            <person name="Mikhailova N."/>
            <person name="Stamatis D."/>
            <person name="Reddy T."/>
            <person name="Daum C."/>
            <person name="Shapiro N."/>
            <person name="Ivanova N."/>
            <person name="Kyrpides N."/>
            <person name="Woyke T."/>
        </authorList>
    </citation>
    <scope>NUCLEOTIDE SEQUENCE</scope>
    <source>
        <strain evidence="3">P5626</strain>
    </source>
</reference>
<dbReference type="Proteomes" id="UP000295270">
    <property type="component" value="Unassembled WGS sequence"/>
</dbReference>
<reference evidence="3 5" key="1">
    <citation type="journal article" date="2015" name="Stand. Genomic Sci.">
        <title>Genomic Encyclopedia of Bacterial and Archaeal Type Strains, Phase III: the genomes of soil and plant-associated and newly described type strains.</title>
        <authorList>
            <person name="Whitman W.B."/>
            <person name="Woyke T."/>
            <person name="Klenk H.P."/>
            <person name="Zhou Y."/>
            <person name="Lilburn T.G."/>
            <person name="Beck B.J."/>
            <person name="De Vos P."/>
            <person name="Vandamme P."/>
            <person name="Eisen J.A."/>
            <person name="Garrity G."/>
            <person name="Hugenholtz P."/>
            <person name="Kyrpides N.C."/>
        </authorList>
    </citation>
    <scope>NUCLEOTIDE SEQUENCE [LARGE SCALE GENOMIC DNA]</scope>
    <source>
        <strain evidence="3 5">P5626</strain>
    </source>
</reference>
<evidence type="ECO:0000259" key="2">
    <source>
        <dbReference type="Pfam" id="PF13699"/>
    </source>
</evidence>
<evidence type="ECO:0000313" key="6">
    <source>
        <dbReference type="Proteomes" id="UP000298340"/>
    </source>
</evidence>
<evidence type="ECO:0000313" key="5">
    <source>
        <dbReference type="Proteomes" id="UP000295270"/>
    </source>
</evidence>
<evidence type="ECO:0000313" key="3">
    <source>
        <dbReference type="EMBL" id="TCN59953.1"/>
    </source>
</evidence>